<dbReference type="Pfam" id="PF06722">
    <property type="entry name" value="EryCIII-like_C"/>
    <property type="match status" value="1"/>
</dbReference>
<name>U4R1X3_9FIRM</name>
<dbReference type="Proteomes" id="UP000016860">
    <property type="component" value="Unassembled WGS sequence"/>
</dbReference>
<dbReference type="InterPro" id="IPR010610">
    <property type="entry name" value="EryCIII-like_C"/>
</dbReference>
<dbReference type="RefSeq" id="WP_020815391.1">
    <property type="nucleotide sequence ID" value="NZ_ATAY01000030.1"/>
</dbReference>
<evidence type="ECO:0000256" key="2">
    <source>
        <dbReference type="ARBA" id="ARBA00022679"/>
    </source>
</evidence>
<comment type="caution">
    <text evidence="4">The sequence shown here is derived from an EMBL/GenBank/DDBJ whole genome shotgun (WGS) entry which is preliminary data.</text>
</comment>
<reference evidence="4 5" key="1">
    <citation type="journal article" date="2013" name="Genome Announc.">
        <title>Draft Genome Sequence of the Cellulolytic Bacterium Clostridium papyrosolvens C7 (ATCC 700395).</title>
        <authorList>
            <person name="Zepeda V."/>
            <person name="Dassa B."/>
            <person name="Borovok I."/>
            <person name="Lamed R."/>
            <person name="Bayer E.A."/>
            <person name="Cate J.H."/>
        </authorList>
    </citation>
    <scope>NUCLEOTIDE SEQUENCE [LARGE SCALE GENOMIC DNA]</scope>
    <source>
        <strain evidence="4 5">C7</strain>
    </source>
</reference>
<keyword evidence="1" id="KW-0328">Glycosyltransferase</keyword>
<dbReference type="AlphaFoldDB" id="U4R1X3"/>
<dbReference type="PANTHER" id="PTHR48043:SF145">
    <property type="entry name" value="FI06409P-RELATED"/>
    <property type="match status" value="1"/>
</dbReference>
<dbReference type="EMBL" id="ATAY01000030">
    <property type="protein sequence ID" value="EPR12225.1"/>
    <property type="molecule type" value="Genomic_DNA"/>
</dbReference>
<feature type="domain" description="Erythromycin biosynthesis protein CIII-like C-terminal" evidence="3">
    <location>
        <begin position="267"/>
        <end position="392"/>
    </location>
</feature>
<sequence>MKRVLVASAAYNWAETHRMAAIGKVFSKKGYEVYSIGKGCYEHLLQENMIHLKMKADDMWYSEDRIHKLMHMDDYGNDYCTEAELKTIVSEEIELLQRINPDIVITGYRTTMSLSCKYTKIPIVWVLSAVVSPIYFKLGLASMPERTPLDYVKNIKDKKTQSRYYSTLALKNNGTSKVWNKVAQEYGLKTFKSDLDIFNGDFNLMSDIAELFQDFKDLPENYSFCGPLFNYEKIYLPESVTNYNDVGRKKIFVSMGSSGEKKIFLKLLELLKDIDADIFVSTTSILAEEETVVFPDNFYFAKAFPHKEMAERVNLSIIHGGQGTVYTTILAGKPFIGIPMFSEQQYNLENIEKFGSCIHLRVSDLNAENFKKSIDKIISANSYIDNAKKLKELVVPYYEDENRNASVIAASKIVEYFNEG</sequence>
<dbReference type="OrthoDB" id="3416605at2"/>
<dbReference type="Gene3D" id="3.40.50.2000">
    <property type="entry name" value="Glycogen Phosphorylase B"/>
    <property type="match status" value="2"/>
</dbReference>
<accession>U4R1X3</accession>
<dbReference type="GO" id="GO:0008194">
    <property type="term" value="F:UDP-glycosyltransferase activity"/>
    <property type="evidence" value="ECO:0007669"/>
    <property type="project" value="TreeGrafter"/>
</dbReference>
<dbReference type="InterPro" id="IPR050271">
    <property type="entry name" value="UDP-glycosyltransferase"/>
</dbReference>
<evidence type="ECO:0000313" key="4">
    <source>
        <dbReference type="EMBL" id="EPR12225.1"/>
    </source>
</evidence>
<dbReference type="PANTHER" id="PTHR48043">
    <property type="entry name" value="EG:EG0003.4 PROTEIN-RELATED"/>
    <property type="match status" value="1"/>
</dbReference>
<proteinExistence type="predicted"/>
<keyword evidence="2" id="KW-0808">Transferase</keyword>
<gene>
    <name evidence="4" type="ORF">L323_09255</name>
</gene>
<evidence type="ECO:0000256" key="1">
    <source>
        <dbReference type="ARBA" id="ARBA00022676"/>
    </source>
</evidence>
<dbReference type="SUPFAM" id="SSF53756">
    <property type="entry name" value="UDP-Glycosyltransferase/glycogen phosphorylase"/>
    <property type="match status" value="1"/>
</dbReference>
<organism evidence="4 5">
    <name type="scientific">Ruminiclostridium papyrosolvens C7</name>
    <dbReference type="NCBI Taxonomy" id="1330534"/>
    <lineage>
        <taxon>Bacteria</taxon>
        <taxon>Bacillati</taxon>
        <taxon>Bacillota</taxon>
        <taxon>Clostridia</taxon>
        <taxon>Eubacteriales</taxon>
        <taxon>Oscillospiraceae</taxon>
        <taxon>Ruminiclostridium</taxon>
    </lineage>
</organism>
<evidence type="ECO:0000259" key="3">
    <source>
        <dbReference type="Pfam" id="PF06722"/>
    </source>
</evidence>
<protein>
    <recommendedName>
        <fullName evidence="3">Erythromycin biosynthesis protein CIII-like C-terminal domain-containing protein</fullName>
    </recommendedName>
</protein>
<dbReference type="STRING" id="1330534.L323_09255"/>
<evidence type="ECO:0000313" key="5">
    <source>
        <dbReference type="Proteomes" id="UP000016860"/>
    </source>
</evidence>
<dbReference type="PATRIC" id="fig|1330534.3.peg.1842"/>